<dbReference type="AlphaFoldDB" id="A0AAV4S6C1"/>
<accession>A0AAV4S6C1</accession>
<dbReference type="EMBL" id="BPLR01008929">
    <property type="protein sequence ID" value="GIY28292.1"/>
    <property type="molecule type" value="Genomic_DNA"/>
</dbReference>
<comment type="caution">
    <text evidence="1">The sequence shown here is derived from an EMBL/GenBank/DDBJ whole genome shotgun (WGS) entry which is preliminary data.</text>
</comment>
<dbReference type="Proteomes" id="UP001054945">
    <property type="component" value="Unassembled WGS sequence"/>
</dbReference>
<organism evidence="1 2">
    <name type="scientific">Caerostris extrusa</name>
    <name type="common">Bark spider</name>
    <name type="synonym">Caerostris bankana</name>
    <dbReference type="NCBI Taxonomy" id="172846"/>
    <lineage>
        <taxon>Eukaryota</taxon>
        <taxon>Metazoa</taxon>
        <taxon>Ecdysozoa</taxon>
        <taxon>Arthropoda</taxon>
        <taxon>Chelicerata</taxon>
        <taxon>Arachnida</taxon>
        <taxon>Araneae</taxon>
        <taxon>Araneomorphae</taxon>
        <taxon>Entelegynae</taxon>
        <taxon>Araneoidea</taxon>
        <taxon>Araneidae</taxon>
        <taxon>Caerostris</taxon>
    </lineage>
</organism>
<evidence type="ECO:0000313" key="1">
    <source>
        <dbReference type="EMBL" id="GIY28292.1"/>
    </source>
</evidence>
<evidence type="ECO:0000313" key="2">
    <source>
        <dbReference type="Proteomes" id="UP001054945"/>
    </source>
</evidence>
<name>A0AAV4S6C1_CAEEX</name>
<reference evidence="1 2" key="1">
    <citation type="submission" date="2021-06" db="EMBL/GenBank/DDBJ databases">
        <title>Caerostris extrusa draft genome.</title>
        <authorList>
            <person name="Kono N."/>
            <person name="Arakawa K."/>
        </authorList>
    </citation>
    <scope>NUCLEOTIDE SEQUENCE [LARGE SCALE GENOMIC DNA]</scope>
</reference>
<protein>
    <submittedName>
        <fullName evidence="1">Uncharacterized protein</fullName>
    </submittedName>
</protein>
<gene>
    <name evidence="1" type="ORF">CEXT_762851</name>
</gene>
<proteinExistence type="predicted"/>
<keyword evidence="2" id="KW-1185">Reference proteome</keyword>
<sequence>MHPHPPTPANYLPFQPDEAGLMTDENYALQLTSMDKSAMLVTRTHFVAQGSLHYGKGPRFIEWRSSSFTRRIGCSLLSPLLEYLFLDSAYSHITIGWGGGR</sequence>